<feature type="compositionally biased region" description="Low complexity" evidence="1">
    <location>
        <begin position="27"/>
        <end position="46"/>
    </location>
</feature>
<accession>A0A2P2IU70</accession>
<protein>
    <submittedName>
        <fullName evidence="2">Uncharacterized protein</fullName>
    </submittedName>
</protein>
<feature type="region of interest" description="Disordered" evidence="1">
    <location>
        <begin position="72"/>
        <end position="101"/>
    </location>
</feature>
<feature type="region of interest" description="Disordered" evidence="1">
    <location>
        <begin position="1"/>
        <end position="48"/>
    </location>
</feature>
<dbReference type="AlphaFoldDB" id="A0A2P2IU70"/>
<reference evidence="2" key="1">
    <citation type="submission" date="2018-02" db="EMBL/GenBank/DDBJ databases">
        <title>Rhizophora mucronata_Transcriptome.</title>
        <authorList>
            <person name="Meera S.P."/>
            <person name="Sreeshan A."/>
            <person name="Augustine A."/>
        </authorList>
    </citation>
    <scope>NUCLEOTIDE SEQUENCE</scope>
    <source>
        <tissue evidence="2">Leaf</tissue>
    </source>
</reference>
<name>A0A2P2IU70_RHIMU</name>
<dbReference type="PANTHER" id="PTHR33696">
    <property type="entry name" value="T22J18.15-RELATED"/>
    <property type="match status" value="1"/>
</dbReference>
<proteinExistence type="predicted"/>
<dbReference type="EMBL" id="GGEC01004292">
    <property type="protein sequence ID" value="MBW84775.1"/>
    <property type="molecule type" value="Transcribed_RNA"/>
</dbReference>
<evidence type="ECO:0000256" key="1">
    <source>
        <dbReference type="SAM" id="MobiDB-lite"/>
    </source>
</evidence>
<sequence>MDSSASLSYAARNVPKECEDTTKNAPSRRSPSFPSSSSLSSSSSLRFHNDWPPSPATSLRFSGVPFSWEHLPGIPKKPSHKKRDSTLKVLPLPPSVTPPTSKRFNFEQIGIGKKISSESSKQDPFFTALVECSKDHVDQESTSELWDSRKVTRSISDRFGFINLYPSCKRACAISESIVCHPKSSGSSYDLMNRPSR</sequence>
<evidence type="ECO:0000313" key="2">
    <source>
        <dbReference type="EMBL" id="MBW84775.1"/>
    </source>
</evidence>
<dbReference type="PANTHER" id="PTHR33696:SF1">
    <property type="entry name" value="T22J18.15"/>
    <property type="match status" value="1"/>
</dbReference>
<organism evidence="2">
    <name type="scientific">Rhizophora mucronata</name>
    <name type="common">Asiatic mangrove</name>
    <dbReference type="NCBI Taxonomy" id="61149"/>
    <lineage>
        <taxon>Eukaryota</taxon>
        <taxon>Viridiplantae</taxon>
        <taxon>Streptophyta</taxon>
        <taxon>Embryophyta</taxon>
        <taxon>Tracheophyta</taxon>
        <taxon>Spermatophyta</taxon>
        <taxon>Magnoliopsida</taxon>
        <taxon>eudicotyledons</taxon>
        <taxon>Gunneridae</taxon>
        <taxon>Pentapetalae</taxon>
        <taxon>rosids</taxon>
        <taxon>fabids</taxon>
        <taxon>Malpighiales</taxon>
        <taxon>Rhizophoraceae</taxon>
        <taxon>Rhizophora</taxon>
    </lineage>
</organism>